<dbReference type="EMBL" id="CAMKVN010001201">
    <property type="protein sequence ID" value="CAI2174370.1"/>
    <property type="molecule type" value="Genomic_DNA"/>
</dbReference>
<sequence>MLIEEVGKQWQSLQKVRDDRIINNIQTFNVASLALKECTKASIQQK</sequence>
<protein>
    <submittedName>
        <fullName evidence="1">5293_t:CDS:1</fullName>
    </submittedName>
</protein>
<organism evidence="1 2">
    <name type="scientific">Funneliformis geosporum</name>
    <dbReference type="NCBI Taxonomy" id="1117311"/>
    <lineage>
        <taxon>Eukaryota</taxon>
        <taxon>Fungi</taxon>
        <taxon>Fungi incertae sedis</taxon>
        <taxon>Mucoromycota</taxon>
        <taxon>Glomeromycotina</taxon>
        <taxon>Glomeromycetes</taxon>
        <taxon>Glomerales</taxon>
        <taxon>Glomeraceae</taxon>
        <taxon>Funneliformis</taxon>
    </lineage>
</organism>
<evidence type="ECO:0000313" key="2">
    <source>
        <dbReference type="Proteomes" id="UP001153678"/>
    </source>
</evidence>
<reference evidence="1" key="1">
    <citation type="submission" date="2022-08" db="EMBL/GenBank/DDBJ databases">
        <authorList>
            <person name="Kallberg Y."/>
            <person name="Tangrot J."/>
            <person name="Rosling A."/>
        </authorList>
    </citation>
    <scope>NUCLEOTIDE SEQUENCE</scope>
    <source>
        <strain evidence="1">Wild A</strain>
    </source>
</reference>
<dbReference type="Proteomes" id="UP001153678">
    <property type="component" value="Unassembled WGS sequence"/>
</dbReference>
<keyword evidence="2" id="KW-1185">Reference proteome</keyword>
<accession>A0A9W4WN54</accession>
<dbReference type="OrthoDB" id="2377626at2759"/>
<proteinExistence type="predicted"/>
<gene>
    <name evidence="1" type="ORF">FWILDA_LOCUS6558</name>
</gene>
<dbReference type="AlphaFoldDB" id="A0A9W4WN54"/>
<comment type="caution">
    <text evidence="1">The sequence shown here is derived from an EMBL/GenBank/DDBJ whole genome shotgun (WGS) entry which is preliminary data.</text>
</comment>
<name>A0A9W4WN54_9GLOM</name>
<evidence type="ECO:0000313" key="1">
    <source>
        <dbReference type="EMBL" id="CAI2174370.1"/>
    </source>
</evidence>